<protein>
    <submittedName>
        <fullName evidence="1">Uncharacterized protein</fullName>
    </submittedName>
</protein>
<comment type="caution">
    <text evidence="1">The sequence shown here is derived from an EMBL/GenBank/DDBJ whole genome shotgun (WGS) entry which is preliminary data.</text>
</comment>
<proteinExistence type="predicted"/>
<dbReference type="EMBL" id="CAJNOK010072268">
    <property type="protein sequence ID" value="CAF1665956.1"/>
    <property type="molecule type" value="Genomic_DNA"/>
</dbReference>
<dbReference type="EMBL" id="CAJOBA010104280">
    <property type="protein sequence ID" value="CAF4531168.1"/>
    <property type="molecule type" value="Genomic_DNA"/>
</dbReference>
<evidence type="ECO:0000313" key="3">
    <source>
        <dbReference type="Proteomes" id="UP000677228"/>
    </source>
</evidence>
<feature type="non-terminal residue" evidence="1">
    <location>
        <position position="126"/>
    </location>
</feature>
<evidence type="ECO:0000313" key="1">
    <source>
        <dbReference type="EMBL" id="CAF1665956.1"/>
    </source>
</evidence>
<dbReference type="Proteomes" id="UP000677228">
    <property type="component" value="Unassembled WGS sequence"/>
</dbReference>
<organism evidence="1 3">
    <name type="scientific">Didymodactylos carnosus</name>
    <dbReference type="NCBI Taxonomy" id="1234261"/>
    <lineage>
        <taxon>Eukaryota</taxon>
        <taxon>Metazoa</taxon>
        <taxon>Spiralia</taxon>
        <taxon>Gnathifera</taxon>
        <taxon>Rotifera</taxon>
        <taxon>Eurotatoria</taxon>
        <taxon>Bdelloidea</taxon>
        <taxon>Philodinida</taxon>
        <taxon>Philodinidae</taxon>
        <taxon>Didymodactylos</taxon>
    </lineage>
</organism>
<gene>
    <name evidence="1" type="ORF">OVA965_LOCUS45504</name>
    <name evidence="2" type="ORF">TMI583_LOCUS49058</name>
</gene>
<dbReference type="Proteomes" id="UP000682733">
    <property type="component" value="Unassembled WGS sequence"/>
</dbReference>
<dbReference type="AlphaFoldDB" id="A0A8S2G9W0"/>
<name>A0A8S2G9W0_9BILA</name>
<reference evidence="1" key="1">
    <citation type="submission" date="2021-02" db="EMBL/GenBank/DDBJ databases">
        <authorList>
            <person name="Nowell W R."/>
        </authorList>
    </citation>
    <scope>NUCLEOTIDE SEQUENCE</scope>
</reference>
<evidence type="ECO:0000313" key="2">
    <source>
        <dbReference type="EMBL" id="CAF4531168.1"/>
    </source>
</evidence>
<sequence length="126" mass="14571">TKVFQALQMGYYFGIAYACVDSLQDEIKNTDILKQYQSILENTTDSQQETIQDVVDKWLLIMEKFLCGEDYDRTKIPKTTMTPFLLETFDCLLELTHVNNVTLDTFNDLALLLRSQRSDKKETAGQ</sequence>
<feature type="non-terminal residue" evidence="1">
    <location>
        <position position="1"/>
    </location>
</feature>
<accession>A0A8S2G9W0</accession>